<dbReference type="EMBL" id="PETL01000142">
    <property type="protein sequence ID" value="PIV64300.1"/>
    <property type="molecule type" value="Genomic_DNA"/>
</dbReference>
<evidence type="ECO:0000313" key="1">
    <source>
        <dbReference type="EMBL" id="PIV64300.1"/>
    </source>
</evidence>
<comment type="caution">
    <text evidence="1">The sequence shown here is derived from an EMBL/GenBank/DDBJ whole genome shotgun (WGS) entry which is preliminary data.</text>
</comment>
<name>A0A2M7E979_9BACT</name>
<reference evidence="2" key="1">
    <citation type="submission" date="2017-09" db="EMBL/GenBank/DDBJ databases">
        <title>Depth-based differentiation of microbial function through sediment-hosted aquifers and enrichment of novel symbionts in the deep terrestrial subsurface.</title>
        <authorList>
            <person name="Probst A.J."/>
            <person name="Ladd B."/>
            <person name="Jarett J.K."/>
            <person name="Geller-Mcgrath D.E."/>
            <person name="Sieber C.M.K."/>
            <person name="Emerson J.B."/>
            <person name="Anantharaman K."/>
            <person name="Thomas B.C."/>
            <person name="Malmstrom R."/>
            <person name="Stieglmeier M."/>
            <person name="Klingl A."/>
            <person name="Woyke T."/>
            <person name="Ryan C.M."/>
            <person name="Banfield J.F."/>
        </authorList>
    </citation>
    <scope>NUCLEOTIDE SEQUENCE [LARGE SCALE GENOMIC DNA]</scope>
</reference>
<evidence type="ECO:0000313" key="2">
    <source>
        <dbReference type="Proteomes" id="UP000228886"/>
    </source>
</evidence>
<accession>A0A2M7E979</accession>
<protein>
    <submittedName>
        <fullName evidence="1">Uncharacterized protein</fullName>
    </submittedName>
</protein>
<gene>
    <name evidence="1" type="ORF">COS11_02875</name>
</gene>
<sequence>MKEKEEFEFHRKMKKFEGEYLVKTDWGKIVVTLETIPNYAGGKGRPDEILVLKIEFGILGTNVQLSVPILIELEKIGYAGAEEDLNKFCKRSISGEQKSYLEIPMIIVGGNDCIKLKSQQKQLSAQVNITQVPKRIVK</sequence>
<proteinExistence type="predicted"/>
<organism evidence="1 2">
    <name type="scientific">bacterium (Candidatus Ratteibacteria) CG01_land_8_20_14_3_00_40_19</name>
    <dbReference type="NCBI Taxonomy" id="2014290"/>
    <lineage>
        <taxon>Bacteria</taxon>
        <taxon>Candidatus Ratteibacteria</taxon>
    </lineage>
</organism>
<dbReference type="AlphaFoldDB" id="A0A2M7E979"/>
<dbReference type="Proteomes" id="UP000228886">
    <property type="component" value="Unassembled WGS sequence"/>
</dbReference>